<keyword evidence="2" id="KW-1185">Reference proteome</keyword>
<name>A0ABP8U3C8_9ACTN</name>
<gene>
    <name evidence="1" type="ORF">GCM10023196_017350</name>
</gene>
<dbReference type="RefSeq" id="WP_345430119.1">
    <property type="nucleotide sequence ID" value="NZ_BAABHK010000002.1"/>
</dbReference>
<evidence type="ECO:0000313" key="1">
    <source>
        <dbReference type="EMBL" id="GAA4622985.1"/>
    </source>
</evidence>
<accession>A0ABP8U3C8</accession>
<dbReference type="InterPro" id="IPR036388">
    <property type="entry name" value="WH-like_DNA-bd_sf"/>
</dbReference>
<dbReference type="Proteomes" id="UP001501442">
    <property type="component" value="Unassembled WGS sequence"/>
</dbReference>
<proteinExistence type="predicted"/>
<dbReference type="Gene3D" id="1.10.10.10">
    <property type="entry name" value="Winged helix-like DNA-binding domain superfamily/Winged helix DNA-binding domain"/>
    <property type="match status" value="1"/>
</dbReference>
<dbReference type="SUPFAM" id="SSF46785">
    <property type="entry name" value="Winged helix' DNA-binding domain"/>
    <property type="match status" value="1"/>
</dbReference>
<sequence>MSDESLEEPSLAERLARLEERVARLEEGGAPVEPVGASAEAGALWALAGLKDRMPAPGAVLFTGTVDLPTGEHYEWQEGRTTEDLIGADWTQGAAALAALAHPVRLLLLREVLLGTRTTAALGEHEQLGTSGQLYHHLRQLVAAGWLRAEGRGEYAVPGERVVPLLALLQAARR</sequence>
<protein>
    <submittedName>
        <fullName evidence="1">Helix-turn-helix domain-containing protein</fullName>
    </submittedName>
</protein>
<comment type="caution">
    <text evidence="1">The sequence shown here is derived from an EMBL/GenBank/DDBJ whole genome shotgun (WGS) entry which is preliminary data.</text>
</comment>
<reference evidence="2" key="1">
    <citation type="journal article" date="2019" name="Int. J. Syst. Evol. Microbiol.">
        <title>The Global Catalogue of Microorganisms (GCM) 10K type strain sequencing project: providing services to taxonomists for standard genome sequencing and annotation.</title>
        <authorList>
            <consortium name="The Broad Institute Genomics Platform"/>
            <consortium name="The Broad Institute Genome Sequencing Center for Infectious Disease"/>
            <person name="Wu L."/>
            <person name="Ma J."/>
        </authorList>
    </citation>
    <scope>NUCLEOTIDE SEQUENCE [LARGE SCALE GENOMIC DNA]</scope>
    <source>
        <strain evidence="2">JCM 17939</strain>
    </source>
</reference>
<dbReference type="InterPro" id="IPR036390">
    <property type="entry name" value="WH_DNA-bd_sf"/>
</dbReference>
<evidence type="ECO:0000313" key="2">
    <source>
        <dbReference type="Proteomes" id="UP001501442"/>
    </source>
</evidence>
<organism evidence="1 2">
    <name type="scientific">Actinoallomurus vinaceus</name>
    <dbReference type="NCBI Taxonomy" id="1080074"/>
    <lineage>
        <taxon>Bacteria</taxon>
        <taxon>Bacillati</taxon>
        <taxon>Actinomycetota</taxon>
        <taxon>Actinomycetes</taxon>
        <taxon>Streptosporangiales</taxon>
        <taxon>Thermomonosporaceae</taxon>
        <taxon>Actinoallomurus</taxon>
    </lineage>
</organism>
<dbReference type="EMBL" id="BAABHK010000002">
    <property type="protein sequence ID" value="GAA4622985.1"/>
    <property type="molecule type" value="Genomic_DNA"/>
</dbReference>